<dbReference type="Proteomes" id="UP000191110">
    <property type="component" value="Unassembled WGS sequence"/>
</dbReference>
<keyword evidence="1" id="KW-0175">Coiled coil</keyword>
<organism evidence="2 3">
    <name type="scientific">Solemya pervernicosa gill symbiont</name>
    <dbReference type="NCBI Taxonomy" id="642797"/>
    <lineage>
        <taxon>Bacteria</taxon>
        <taxon>Pseudomonadati</taxon>
        <taxon>Pseudomonadota</taxon>
        <taxon>Gammaproteobacteria</taxon>
        <taxon>sulfur-oxidizing symbionts</taxon>
    </lineage>
</organism>
<reference evidence="2 3" key="1">
    <citation type="submission" date="2016-11" db="EMBL/GenBank/DDBJ databases">
        <title>Mixed transmission modes and dynamic genome evolution in an obligate animal-bacterial symbiosis.</title>
        <authorList>
            <person name="Russell S.L."/>
            <person name="Corbett-Detig R.B."/>
            <person name="Cavanaugh C.M."/>
        </authorList>
    </citation>
    <scope>NUCLEOTIDE SEQUENCE [LARGE SCALE GENOMIC DNA]</scope>
    <source>
        <strain evidence="2">Sveles-Q1</strain>
    </source>
</reference>
<dbReference type="AlphaFoldDB" id="A0A1T2KZD7"/>
<dbReference type="EMBL" id="MPRL01000114">
    <property type="protein sequence ID" value="OOZ38217.1"/>
    <property type="molecule type" value="Genomic_DNA"/>
</dbReference>
<accession>A0A1T2KZD7</accession>
<name>A0A1T2KZD7_9GAMM</name>
<feature type="coiled-coil region" evidence="1">
    <location>
        <begin position="59"/>
        <end position="93"/>
    </location>
</feature>
<evidence type="ECO:0000313" key="3">
    <source>
        <dbReference type="Proteomes" id="UP000191110"/>
    </source>
</evidence>
<dbReference type="Gene3D" id="1.10.287.1490">
    <property type="match status" value="1"/>
</dbReference>
<feature type="coiled-coil region" evidence="1">
    <location>
        <begin position="132"/>
        <end position="173"/>
    </location>
</feature>
<keyword evidence="3" id="KW-1185">Reference proteome</keyword>
<evidence type="ECO:0000256" key="1">
    <source>
        <dbReference type="SAM" id="Coils"/>
    </source>
</evidence>
<gene>
    <name evidence="2" type="ORF">BOW53_16255</name>
</gene>
<comment type="caution">
    <text evidence="2">The sequence shown here is derived from an EMBL/GenBank/DDBJ whole genome shotgun (WGS) entry which is preliminary data.</text>
</comment>
<evidence type="ECO:0000313" key="2">
    <source>
        <dbReference type="EMBL" id="OOZ38217.1"/>
    </source>
</evidence>
<sequence length="280" mass="31792">MANDNPARMLNELKLKYEHAKLLEQGLVNKEKCYKANATSLQGYSNDMQRLSGIAREKKRKLSQKQVKLNAEVDSLNSKYKDADNAMKSVRSRLISEINKANKIETDFRDCKRYLGFICDIHYEVWGQSSELRSLKAEIQNHTGKMGRLKEDIQNTESHLNNASTDLSLLNENIYKHEQSIAETDSNIVVVKKKLSDLATAKMDYSVLIARLDGFFTELPNIKEIGYTTNATQEFLSEIVDLTETMDSAMSTDKDKGVRLANDRVICSSTDRHGESSEDH</sequence>
<proteinExistence type="predicted"/>
<protein>
    <submittedName>
        <fullName evidence="2">Uncharacterized protein</fullName>
    </submittedName>
</protein>